<evidence type="ECO:0000313" key="2">
    <source>
        <dbReference type="Proteomes" id="UP000070700"/>
    </source>
</evidence>
<name>A0A194X8I3_MOLSC</name>
<dbReference type="EMBL" id="KQ947416">
    <property type="protein sequence ID" value="KUJ16483.1"/>
    <property type="molecule type" value="Genomic_DNA"/>
</dbReference>
<dbReference type="AlphaFoldDB" id="A0A194X8I3"/>
<dbReference type="RefSeq" id="XP_018070838.1">
    <property type="nucleotide sequence ID" value="XM_018222615.1"/>
</dbReference>
<gene>
    <name evidence="1" type="ORF">LY89DRAFT_782733</name>
</gene>
<dbReference type="Proteomes" id="UP000070700">
    <property type="component" value="Unassembled WGS sequence"/>
</dbReference>
<protein>
    <submittedName>
        <fullName evidence="1">Uncharacterized protein</fullName>
    </submittedName>
</protein>
<sequence>MDAVDFHGLVSFWTQVGRFFVRRPLVPKGSGDDVLRIDNGWDLRPGGHLSSLPRKHRYYDRMTQEIIVKDPFKMLKYDLKTKEYTSTEEELYVFFFGAFEGGKEVMNWSVTRYKFHLYLRWCTARKDTKFDLTRNGIVKVALDQWVVKAYQEMGK</sequence>
<reference evidence="1 2" key="1">
    <citation type="submission" date="2015-10" db="EMBL/GenBank/DDBJ databases">
        <title>Full genome of DAOMC 229536 Phialocephala scopiformis, a fungal endophyte of spruce producing the potent anti-insectan compound rugulosin.</title>
        <authorList>
            <consortium name="DOE Joint Genome Institute"/>
            <person name="Walker A.K."/>
            <person name="Frasz S.L."/>
            <person name="Seifert K.A."/>
            <person name="Miller J.D."/>
            <person name="Mondo S.J."/>
            <person name="Labutti K."/>
            <person name="Lipzen A."/>
            <person name="Dockter R."/>
            <person name="Kennedy M."/>
            <person name="Grigoriev I.V."/>
            <person name="Spatafora J.W."/>
        </authorList>
    </citation>
    <scope>NUCLEOTIDE SEQUENCE [LARGE SCALE GENOMIC DNA]</scope>
    <source>
        <strain evidence="1 2">CBS 120377</strain>
    </source>
</reference>
<organism evidence="1 2">
    <name type="scientific">Mollisia scopiformis</name>
    <name type="common">Conifer needle endophyte fungus</name>
    <name type="synonym">Phialocephala scopiformis</name>
    <dbReference type="NCBI Taxonomy" id="149040"/>
    <lineage>
        <taxon>Eukaryota</taxon>
        <taxon>Fungi</taxon>
        <taxon>Dikarya</taxon>
        <taxon>Ascomycota</taxon>
        <taxon>Pezizomycotina</taxon>
        <taxon>Leotiomycetes</taxon>
        <taxon>Helotiales</taxon>
        <taxon>Mollisiaceae</taxon>
        <taxon>Mollisia</taxon>
    </lineage>
</organism>
<keyword evidence="2" id="KW-1185">Reference proteome</keyword>
<dbReference type="OrthoDB" id="3532183at2759"/>
<dbReference type="KEGG" id="psco:LY89DRAFT_782733"/>
<evidence type="ECO:0000313" key="1">
    <source>
        <dbReference type="EMBL" id="KUJ16483.1"/>
    </source>
</evidence>
<accession>A0A194X8I3</accession>
<dbReference type="GeneID" id="28832341"/>
<dbReference type="InParanoid" id="A0A194X8I3"/>
<proteinExistence type="predicted"/>